<dbReference type="OMA" id="DCEASDM"/>
<sequence length="735" mass="81590">LRIKPHGQTRTAAEADWRQKTFYSEEQDESQIFQIGPLPGDLAEVEGFCRIFRVAEQLHSAIMNALCKRDTGECRITHLSGSDDFLSGDVSILEEKVVSRLACMSTLLHRGRQEVLAGRHSIMSSLNITDKNMVDYKLLPLAIFRDEMKQCCAKLQSALECYFLPTDERNTDIWRRLQRLKNVCYDAGFPRSEGSPCHTVLPNWSAVNLYPGRAGRMCDNEEVAFWRGGQFTEEGLKWLLDKGYKVIVDLRAERFQDQQSVAATEMAVSSGKIQLVHFPVKVGTAPTREQVEQFATLVFNNEGAPLYLHSQEGLWRTSAMVSRWRELVSRSISHLGSTGLCKVDGVLPSYFLDQGNKDSDCKDRTRPLDLQVAKPKTKLISLTSGNGSSFKVRDKSITGHGTVQAESSLCFDFSTGQNSTEIMGHADDLKNNQNLKPGNDEEQVGLSQQISSLKHNPFEAQIPQCNVLSKREMSEFFKNRKLAPKTFIESGRKRFKTSGSVNSNFREDIRSNGIAGVAGRWGLVKPRISAAASSCIDNGSTSPGVRSMKDHSHDGNNSISIDVGTNGTQRIDDNKSDSSGTGGENLCLNDGASSSEIEVQNNSLVRLSTVPPPEDNDDLEPVSGNMCASSTGVVRVQSRKKAEMYLVRTDGFSCTREKVKESSLAFTHPSTQQQMLMWKTPPKTVLLLKKLGQELMEEAKQVHPNVPCMLFTPICPHSLSFRPVILPDSAQLELK</sequence>
<dbReference type="SUPFAM" id="SSF111331">
    <property type="entry name" value="NAD kinase/diacylglycerol kinase-like"/>
    <property type="match status" value="1"/>
</dbReference>
<dbReference type="InterPro" id="IPR055214">
    <property type="entry name" value="PTP-NADK"/>
</dbReference>
<dbReference type="InterPro" id="IPR016064">
    <property type="entry name" value="NAD/diacylglycerol_kinase_sf"/>
</dbReference>
<dbReference type="AlphaFoldDB" id="A0AA38FNM8"/>
<evidence type="ECO:0000313" key="4">
    <source>
        <dbReference type="Proteomes" id="UP000824469"/>
    </source>
</evidence>
<dbReference type="PANTHER" id="PTHR20275">
    <property type="entry name" value="NAD KINASE"/>
    <property type="match status" value="1"/>
</dbReference>
<dbReference type="Pfam" id="PF22741">
    <property type="entry name" value="PTP-NADK"/>
    <property type="match status" value="1"/>
</dbReference>
<accession>A0AA38FNM8</accession>
<keyword evidence="4" id="KW-1185">Reference proteome</keyword>
<gene>
    <name evidence="3" type="ORF">KI387_035243</name>
</gene>
<dbReference type="Proteomes" id="UP000824469">
    <property type="component" value="Unassembled WGS sequence"/>
</dbReference>
<feature type="domain" description="DSP-PTPase phosphatase fused to NAD+ Kinase" evidence="2">
    <location>
        <begin position="196"/>
        <end position="333"/>
    </location>
</feature>
<evidence type="ECO:0000259" key="2">
    <source>
        <dbReference type="Pfam" id="PF22741"/>
    </source>
</evidence>
<organism evidence="3 4">
    <name type="scientific">Taxus chinensis</name>
    <name type="common">Chinese yew</name>
    <name type="synonym">Taxus wallichiana var. chinensis</name>
    <dbReference type="NCBI Taxonomy" id="29808"/>
    <lineage>
        <taxon>Eukaryota</taxon>
        <taxon>Viridiplantae</taxon>
        <taxon>Streptophyta</taxon>
        <taxon>Embryophyta</taxon>
        <taxon>Tracheophyta</taxon>
        <taxon>Spermatophyta</taxon>
        <taxon>Pinopsida</taxon>
        <taxon>Pinidae</taxon>
        <taxon>Conifers II</taxon>
        <taxon>Cupressales</taxon>
        <taxon>Taxaceae</taxon>
        <taxon>Taxus</taxon>
    </lineage>
</organism>
<feature type="region of interest" description="Disordered" evidence="1">
    <location>
        <begin position="534"/>
        <end position="590"/>
    </location>
</feature>
<feature type="non-terminal residue" evidence="3">
    <location>
        <position position="1"/>
    </location>
</feature>
<feature type="non-terminal residue" evidence="3">
    <location>
        <position position="735"/>
    </location>
</feature>
<dbReference type="GO" id="GO:0003951">
    <property type="term" value="F:NAD+ kinase activity"/>
    <property type="evidence" value="ECO:0007669"/>
    <property type="project" value="InterPro"/>
</dbReference>
<protein>
    <recommendedName>
        <fullName evidence="2">DSP-PTPase phosphatase fused to NAD+ Kinase domain-containing protein</fullName>
    </recommendedName>
</protein>
<dbReference type="GO" id="GO:0006741">
    <property type="term" value="P:NADP+ biosynthetic process"/>
    <property type="evidence" value="ECO:0007669"/>
    <property type="project" value="TreeGrafter"/>
</dbReference>
<evidence type="ECO:0000256" key="1">
    <source>
        <dbReference type="SAM" id="MobiDB-lite"/>
    </source>
</evidence>
<dbReference type="SUPFAM" id="SSF52799">
    <property type="entry name" value="(Phosphotyrosine protein) phosphatases II"/>
    <property type="match status" value="1"/>
</dbReference>
<dbReference type="EMBL" id="JAHRHJ020000007">
    <property type="protein sequence ID" value="KAH9307332.1"/>
    <property type="molecule type" value="Genomic_DNA"/>
</dbReference>
<dbReference type="Pfam" id="PF20143">
    <property type="entry name" value="NAD_kinase_C"/>
    <property type="match status" value="1"/>
</dbReference>
<reference evidence="3 4" key="1">
    <citation type="journal article" date="2021" name="Nat. Plants">
        <title>The Taxus genome provides insights into paclitaxel biosynthesis.</title>
        <authorList>
            <person name="Xiong X."/>
            <person name="Gou J."/>
            <person name="Liao Q."/>
            <person name="Li Y."/>
            <person name="Zhou Q."/>
            <person name="Bi G."/>
            <person name="Li C."/>
            <person name="Du R."/>
            <person name="Wang X."/>
            <person name="Sun T."/>
            <person name="Guo L."/>
            <person name="Liang H."/>
            <person name="Lu P."/>
            <person name="Wu Y."/>
            <person name="Zhang Z."/>
            <person name="Ro D.K."/>
            <person name="Shang Y."/>
            <person name="Huang S."/>
            <person name="Yan J."/>
        </authorList>
    </citation>
    <scope>NUCLEOTIDE SEQUENCE [LARGE SCALE GENOMIC DNA]</scope>
    <source>
        <strain evidence="3">Ta-2019</strain>
    </source>
</reference>
<dbReference type="Gene3D" id="2.60.200.30">
    <property type="entry name" value="Probable inorganic polyphosphate/atp-NAD kinase, domain 2"/>
    <property type="match status" value="1"/>
</dbReference>
<dbReference type="Gene3D" id="3.90.190.10">
    <property type="entry name" value="Protein tyrosine phosphatase superfamily"/>
    <property type="match status" value="1"/>
</dbReference>
<name>A0AA38FNM8_TAXCH</name>
<dbReference type="InterPro" id="IPR029021">
    <property type="entry name" value="Prot-tyrosine_phosphatase-like"/>
</dbReference>
<dbReference type="GO" id="GO:0019674">
    <property type="term" value="P:NAD+ metabolic process"/>
    <property type="evidence" value="ECO:0007669"/>
    <property type="project" value="InterPro"/>
</dbReference>
<dbReference type="PANTHER" id="PTHR20275:SF6">
    <property type="entry name" value="NAD KINASE 2, CHLOROPLASTIC"/>
    <property type="match status" value="1"/>
</dbReference>
<proteinExistence type="predicted"/>
<evidence type="ECO:0000313" key="3">
    <source>
        <dbReference type="EMBL" id="KAH9307332.1"/>
    </source>
</evidence>
<feature type="compositionally biased region" description="Polar residues" evidence="1">
    <location>
        <begin position="534"/>
        <end position="544"/>
    </location>
</feature>
<dbReference type="InterPro" id="IPR017437">
    <property type="entry name" value="ATP-NAD_kinase_PpnK-typ_C"/>
</dbReference>
<feature type="compositionally biased region" description="Polar residues" evidence="1">
    <location>
        <begin position="555"/>
        <end position="569"/>
    </location>
</feature>
<comment type="caution">
    <text evidence="3">The sequence shown here is derived from an EMBL/GenBank/DDBJ whole genome shotgun (WGS) entry which is preliminary data.</text>
</comment>